<gene>
    <name evidence="1" type="ORF">Sjap_015121</name>
</gene>
<accession>A0AAP0III8</accession>
<evidence type="ECO:0000313" key="2">
    <source>
        <dbReference type="Proteomes" id="UP001417504"/>
    </source>
</evidence>
<dbReference type="EMBL" id="JBBNAE010000006">
    <property type="protein sequence ID" value="KAK9116174.1"/>
    <property type="molecule type" value="Genomic_DNA"/>
</dbReference>
<proteinExistence type="predicted"/>
<comment type="caution">
    <text evidence="1">The sequence shown here is derived from an EMBL/GenBank/DDBJ whole genome shotgun (WGS) entry which is preliminary data.</text>
</comment>
<dbReference type="AlphaFoldDB" id="A0AAP0III8"/>
<evidence type="ECO:0000313" key="1">
    <source>
        <dbReference type="EMBL" id="KAK9116174.1"/>
    </source>
</evidence>
<sequence>MLPLTGLGGFKLHILGPSKPLCKEQMRKRYTIPAKLNNFPITPIHRTKNAMSEPF</sequence>
<organism evidence="1 2">
    <name type="scientific">Stephania japonica</name>
    <dbReference type="NCBI Taxonomy" id="461633"/>
    <lineage>
        <taxon>Eukaryota</taxon>
        <taxon>Viridiplantae</taxon>
        <taxon>Streptophyta</taxon>
        <taxon>Embryophyta</taxon>
        <taxon>Tracheophyta</taxon>
        <taxon>Spermatophyta</taxon>
        <taxon>Magnoliopsida</taxon>
        <taxon>Ranunculales</taxon>
        <taxon>Menispermaceae</taxon>
        <taxon>Menispermoideae</taxon>
        <taxon>Cissampelideae</taxon>
        <taxon>Stephania</taxon>
    </lineage>
</organism>
<protein>
    <submittedName>
        <fullName evidence="1">Uncharacterized protein</fullName>
    </submittedName>
</protein>
<name>A0AAP0III8_9MAGN</name>
<keyword evidence="2" id="KW-1185">Reference proteome</keyword>
<dbReference type="Proteomes" id="UP001417504">
    <property type="component" value="Unassembled WGS sequence"/>
</dbReference>
<reference evidence="1 2" key="1">
    <citation type="submission" date="2024-01" db="EMBL/GenBank/DDBJ databases">
        <title>Genome assemblies of Stephania.</title>
        <authorList>
            <person name="Yang L."/>
        </authorList>
    </citation>
    <scope>NUCLEOTIDE SEQUENCE [LARGE SCALE GENOMIC DNA]</scope>
    <source>
        <strain evidence="1">QJT</strain>
        <tissue evidence="1">Leaf</tissue>
    </source>
</reference>